<dbReference type="EMBL" id="JAINUG010000067">
    <property type="protein sequence ID" value="KAJ8401907.1"/>
    <property type="molecule type" value="Genomic_DNA"/>
</dbReference>
<dbReference type="InterPro" id="IPR031176">
    <property type="entry name" value="ELL/occludin"/>
</dbReference>
<evidence type="ECO:0000313" key="5">
    <source>
        <dbReference type="Proteomes" id="UP001221898"/>
    </source>
</evidence>
<evidence type="ECO:0000259" key="3">
    <source>
        <dbReference type="PROSITE" id="PS51980"/>
    </source>
</evidence>
<dbReference type="Pfam" id="PF07303">
    <property type="entry name" value="Occludin_ELL"/>
    <property type="match status" value="1"/>
</dbReference>
<dbReference type="PANTHER" id="PTHR23288:SF3">
    <property type="entry name" value="MARVEL DOMAIN-CONTAINING PROTEIN 2"/>
    <property type="match status" value="1"/>
</dbReference>
<dbReference type="SUPFAM" id="SSF144292">
    <property type="entry name" value="occludin/ELL-like"/>
    <property type="match status" value="1"/>
</dbReference>
<dbReference type="Proteomes" id="UP001221898">
    <property type="component" value="Unassembled WGS sequence"/>
</dbReference>
<dbReference type="InterPro" id="IPR010844">
    <property type="entry name" value="Occludin_ELL"/>
</dbReference>
<evidence type="ECO:0000313" key="4">
    <source>
        <dbReference type="EMBL" id="KAJ8401907.1"/>
    </source>
</evidence>
<evidence type="ECO:0000256" key="1">
    <source>
        <dbReference type="ARBA" id="ARBA00009171"/>
    </source>
</evidence>
<name>A0AAD7WM34_9TELE</name>
<dbReference type="GO" id="GO:0070830">
    <property type="term" value="P:bicellular tight junction assembly"/>
    <property type="evidence" value="ECO:0007669"/>
    <property type="project" value="TreeGrafter"/>
</dbReference>
<dbReference type="PROSITE" id="PS51980">
    <property type="entry name" value="OCEL"/>
    <property type="match status" value="1"/>
</dbReference>
<gene>
    <name evidence="4" type="ORF">AAFF_G00374880</name>
</gene>
<sequence>MKTTEVSAPRTMTLKNAAGSRGQDLVHAVPMAMQPEVLRGHVPPRRYMPKTLIMPDYITKYPSIRTEEEREQYRAVFKDQYAEYKELHAEVQGVMKRFDDMDVMMGSLPQHPANHMERNRINKILQEYQRKKNDPAFLEKKERCEYLKNKLSHIKLKIQEYNKAMDWRDDYS</sequence>
<reference evidence="4" key="1">
    <citation type="journal article" date="2023" name="Science">
        <title>Genome structures resolve the early diversification of teleost fishes.</title>
        <authorList>
            <person name="Parey E."/>
            <person name="Louis A."/>
            <person name="Montfort J."/>
            <person name="Bouchez O."/>
            <person name="Roques C."/>
            <person name="Iampietro C."/>
            <person name="Lluch J."/>
            <person name="Castinel A."/>
            <person name="Donnadieu C."/>
            <person name="Desvignes T."/>
            <person name="Floi Bucao C."/>
            <person name="Jouanno E."/>
            <person name="Wen M."/>
            <person name="Mejri S."/>
            <person name="Dirks R."/>
            <person name="Jansen H."/>
            <person name="Henkel C."/>
            <person name="Chen W.J."/>
            <person name="Zahm M."/>
            <person name="Cabau C."/>
            <person name="Klopp C."/>
            <person name="Thompson A.W."/>
            <person name="Robinson-Rechavi M."/>
            <person name="Braasch I."/>
            <person name="Lecointre G."/>
            <person name="Bobe J."/>
            <person name="Postlethwait J.H."/>
            <person name="Berthelot C."/>
            <person name="Roest Crollius H."/>
            <person name="Guiguen Y."/>
        </authorList>
    </citation>
    <scope>NUCLEOTIDE SEQUENCE</scope>
    <source>
        <strain evidence="4">NC1722</strain>
    </source>
</reference>
<dbReference type="GO" id="GO:0005923">
    <property type="term" value="C:bicellular tight junction"/>
    <property type="evidence" value="ECO:0007669"/>
    <property type="project" value="TreeGrafter"/>
</dbReference>
<protein>
    <recommendedName>
        <fullName evidence="3">OCEL domain-containing protein</fullName>
    </recommendedName>
</protein>
<dbReference type="GO" id="GO:0031410">
    <property type="term" value="C:cytoplasmic vesicle"/>
    <property type="evidence" value="ECO:0007669"/>
    <property type="project" value="TreeGrafter"/>
</dbReference>
<organism evidence="4 5">
    <name type="scientific">Aldrovandia affinis</name>
    <dbReference type="NCBI Taxonomy" id="143900"/>
    <lineage>
        <taxon>Eukaryota</taxon>
        <taxon>Metazoa</taxon>
        <taxon>Chordata</taxon>
        <taxon>Craniata</taxon>
        <taxon>Vertebrata</taxon>
        <taxon>Euteleostomi</taxon>
        <taxon>Actinopterygii</taxon>
        <taxon>Neopterygii</taxon>
        <taxon>Teleostei</taxon>
        <taxon>Notacanthiformes</taxon>
        <taxon>Halosauridae</taxon>
        <taxon>Aldrovandia</taxon>
    </lineage>
</organism>
<comment type="caution">
    <text evidence="4">The sequence shown here is derived from an EMBL/GenBank/DDBJ whole genome shotgun (WGS) entry which is preliminary data.</text>
</comment>
<dbReference type="AlphaFoldDB" id="A0AAD7WM34"/>
<dbReference type="Gene3D" id="6.10.140.340">
    <property type="match status" value="1"/>
</dbReference>
<evidence type="ECO:0000256" key="2">
    <source>
        <dbReference type="PROSITE-ProRule" id="PRU01324"/>
    </source>
</evidence>
<proteinExistence type="inferred from homology"/>
<dbReference type="GO" id="GO:0016324">
    <property type="term" value="C:apical plasma membrane"/>
    <property type="evidence" value="ECO:0007669"/>
    <property type="project" value="TreeGrafter"/>
</dbReference>
<dbReference type="PANTHER" id="PTHR23288">
    <property type="entry name" value="OCCLUDIN AND RNA POLYMERASE II ELONGATION FACTOR ELL"/>
    <property type="match status" value="1"/>
</dbReference>
<feature type="domain" description="OCEL" evidence="3">
    <location>
        <begin position="55"/>
        <end position="166"/>
    </location>
</feature>
<comment type="similarity">
    <text evidence="1 2">Belongs to the ELL/occludin family.</text>
</comment>
<keyword evidence="5" id="KW-1185">Reference proteome</keyword>
<accession>A0AAD7WM34</accession>